<comment type="similarity">
    <text evidence="1">Belongs to the fructosamine kinase family.</text>
</comment>
<dbReference type="InterPro" id="IPR011009">
    <property type="entry name" value="Kinase-like_dom_sf"/>
</dbReference>
<feature type="region of interest" description="Disordered" evidence="2">
    <location>
        <begin position="219"/>
        <end position="267"/>
    </location>
</feature>
<dbReference type="Proteomes" id="UP000254765">
    <property type="component" value="Unassembled WGS sequence"/>
</dbReference>
<dbReference type="InterPro" id="IPR016477">
    <property type="entry name" value="Fructo-/Ketosamine-3-kinase"/>
</dbReference>
<dbReference type="Gene3D" id="3.30.200.20">
    <property type="entry name" value="Phosphorylase Kinase, domain 1"/>
    <property type="match status" value="1"/>
</dbReference>
<gene>
    <name evidence="3" type="ORF">NCTC10211_04264</name>
</gene>
<dbReference type="Gene3D" id="3.90.1200.10">
    <property type="match status" value="1"/>
</dbReference>
<proteinExistence type="inferred from homology"/>
<organism evidence="3 4">
    <name type="scientific">Serratia marcescens</name>
    <dbReference type="NCBI Taxonomy" id="615"/>
    <lineage>
        <taxon>Bacteria</taxon>
        <taxon>Pseudomonadati</taxon>
        <taxon>Pseudomonadota</taxon>
        <taxon>Gammaproteobacteria</taxon>
        <taxon>Enterobacterales</taxon>
        <taxon>Yersiniaceae</taxon>
        <taxon>Serratia</taxon>
    </lineage>
</organism>
<evidence type="ECO:0000256" key="1">
    <source>
        <dbReference type="ARBA" id="ARBA00009460"/>
    </source>
</evidence>
<dbReference type="PANTHER" id="PTHR12149">
    <property type="entry name" value="FRUCTOSAMINE 3 KINASE-RELATED PROTEIN"/>
    <property type="match status" value="1"/>
</dbReference>
<dbReference type="EMBL" id="UGYK01000002">
    <property type="protein sequence ID" value="SUI67701.1"/>
    <property type="molecule type" value="Genomic_DNA"/>
</dbReference>
<feature type="compositionally biased region" description="Gly residues" evidence="2">
    <location>
        <begin position="230"/>
        <end position="242"/>
    </location>
</feature>
<dbReference type="AlphaFoldDB" id="A0A379ZTN8"/>
<evidence type="ECO:0000313" key="3">
    <source>
        <dbReference type="EMBL" id="SUI67701.1"/>
    </source>
</evidence>
<keyword evidence="3" id="KW-0808">Transferase</keyword>
<reference evidence="3 4" key="1">
    <citation type="submission" date="2018-06" db="EMBL/GenBank/DDBJ databases">
        <authorList>
            <consortium name="Pathogen Informatics"/>
            <person name="Doyle S."/>
        </authorList>
    </citation>
    <scope>NUCLEOTIDE SEQUENCE [LARGE SCALE GENOMIC DNA]</scope>
    <source>
        <strain evidence="3 4">NCTC10211</strain>
    </source>
</reference>
<protein>
    <submittedName>
        <fullName evidence="3">Fructosamine-3-kinase</fullName>
    </submittedName>
</protein>
<dbReference type="Pfam" id="PF03881">
    <property type="entry name" value="Fructosamin_kin"/>
    <property type="match status" value="1"/>
</dbReference>
<sequence length="267" mass="29522">MKCDAREQLPIFTAEADQLALLARSKSVRVPEVYGVGSDRDYSFLLLEYQQLKPLDAHGAYCLGQQLAHLHQWSEQPQFGLDFDSDLTTTPQPNAWQRRWSEFFAEQRIGWQLQLAAEKGMTFGDIDDIVDRVYLRLQHHQPQPSLLHGNLWPGNCAMTAHGPILFDPASYWGDRECDLAMLPLYPELPPQIYDGYQSVWPLGGRVYRAPAALSAVLSAQPQQPVRRPASGGGTTRGGGAVAAGGVITFRGAERRPVDGSGRAGQLP</sequence>
<name>A0A379ZTN8_SERMA</name>
<evidence type="ECO:0000256" key="2">
    <source>
        <dbReference type="SAM" id="MobiDB-lite"/>
    </source>
</evidence>
<dbReference type="PANTHER" id="PTHR12149:SF8">
    <property type="entry name" value="PROTEIN-RIBULOSAMINE 3-KINASE"/>
    <property type="match status" value="1"/>
</dbReference>
<dbReference type="GO" id="GO:0016301">
    <property type="term" value="F:kinase activity"/>
    <property type="evidence" value="ECO:0007669"/>
    <property type="project" value="UniProtKB-KW"/>
</dbReference>
<evidence type="ECO:0000313" key="4">
    <source>
        <dbReference type="Proteomes" id="UP000254765"/>
    </source>
</evidence>
<keyword evidence="3" id="KW-0418">Kinase</keyword>
<dbReference type="SUPFAM" id="SSF56112">
    <property type="entry name" value="Protein kinase-like (PK-like)"/>
    <property type="match status" value="1"/>
</dbReference>
<accession>A0A379ZTN8</accession>